<name>A0A1G7K3N1_9FIRM</name>
<keyword evidence="2" id="KW-1185">Reference proteome</keyword>
<evidence type="ECO:0000313" key="1">
    <source>
        <dbReference type="EMBL" id="SDF31732.1"/>
    </source>
</evidence>
<proteinExistence type="predicted"/>
<evidence type="ECO:0000313" key="2">
    <source>
        <dbReference type="Proteomes" id="UP000243333"/>
    </source>
</evidence>
<accession>A0A1G7K3N1</accession>
<reference evidence="2" key="1">
    <citation type="submission" date="2016-10" db="EMBL/GenBank/DDBJ databases">
        <authorList>
            <person name="Varghese N."/>
            <person name="Submissions S."/>
        </authorList>
    </citation>
    <scope>NUCLEOTIDE SEQUENCE [LARGE SCALE GENOMIC DNA]</scope>
    <source>
        <strain evidence="2">DSM 23256</strain>
    </source>
</reference>
<gene>
    <name evidence="1" type="ORF">SAMN05660235_01158</name>
</gene>
<dbReference type="AlphaFoldDB" id="A0A1G7K3N1"/>
<sequence length="59" mass="6695">MNIHCPFFVASASDWSVDTLCLREKCGFYETQKGVCAIVAIAAELAHLRENIEEMKKYI</sequence>
<protein>
    <submittedName>
        <fullName evidence="1">Uncharacterized protein</fullName>
    </submittedName>
</protein>
<dbReference type="Proteomes" id="UP000243333">
    <property type="component" value="Unassembled WGS sequence"/>
</dbReference>
<dbReference type="RefSeq" id="WP_093688975.1">
    <property type="nucleotide sequence ID" value="NZ_FNBU01000007.1"/>
</dbReference>
<dbReference type="STRING" id="1123285.SAMN05660235_01158"/>
<organism evidence="1 2">
    <name type="scientific">Sporolituus thermophilus DSM 23256</name>
    <dbReference type="NCBI Taxonomy" id="1123285"/>
    <lineage>
        <taxon>Bacteria</taxon>
        <taxon>Bacillati</taxon>
        <taxon>Bacillota</taxon>
        <taxon>Negativicutes</taxon>
        <taxon>Selenomonadales</taxon>
        <taxon>Sporomusaceae</taxon>
        <taxon>Sporolituus</taxon>
    </lineage>
</organism>
<dbReference type="EMBL" id="FNBU01000007">
    <property type="protein sequence ID" value="SDF31732.1"/>
    <property type="molecule type" value="Genomic_DNA"/>
</dbReference>